<dbReference type="EMBL" id="AP018929">
    <property type="protein sequence ID" value="BBG24979.1"/>
    <property type="molecule type" value="Genomic_DNA"/>
</dbReference>
<dbReference type="GO" id="GO:0051607">
    <property type="term" value="P:defense response to virus"/>
    <property type="evidence" value="ECO:0007669"/>
    <property type="project" value="UniProtKB-KW"/>
</dbReference>
<accession>A0A510DXS7</accession>
<protein>
    <recommendedName>
        <fullName evidence="2">CRISPR type III-associated protein domain-containing protein</fullName>
    </recommendedName>
</protein>
<dbReference type="Proteomes" id="UP000322983">
    <property type="component" value="Chromosome"/>
</dbReference>
<name>A0A510DXS7_9CREN</name>
<proteinExistence type="predicted"/>
<gene>
    <name evidence="3" type="ORF">IC006_2313</name>
</gene>
<dbReference type="RefSeq" id="WP_149528744.1">
    <property type="nucleotide sequence ID" value="NZ_AP018929.1"/>
</dbReference>
<evidence type="ECO:0000313" key="4">
    <source>
        <dbReference type="Proteomes" id="UP000322983"/>
    </source>
</evidence>
<dbReference type="PANTHER" id="PTHR35579:SF6">
    <property type="entry name" value="DUF324 DOMAIN-CONTAINING PROTEIN"/>
    <property type="match status" value="1"/>
</dbReference>
<dbReference type="InterPro" id="IPR013411">
    <property type="entry name" value="CRISPR-assoc_RAMP_Csx7"/>
</dbReference>
<dbReference type="GeneID" id="41716043"/>
<dbReference type="KEGG" id="step:IC006_2313"/>
<keyword evidence="1" id="KW-0051">Antiviral defense</keyword>
<reference evidence="3 4" key="1">
    <citation type="journal article" date="2020" name="Int. J. Syst. Evol. Microbiol.">
        <title>Sulfuracidifex tepidarius gen. nov., sp. nov. and transfer of Sulfolobus metallicus Huber and Stetter 1992 to the genus Sulfuracidifex as Sulfuracidifex metallicus comb. nov.</title>
        <authorList>
            <person name="Itoh T."/>
            <person name="Miura T."/>
            <person name="Sakai H.D."/>
            <person name="Kato S."/>
            <person name="Ohkuma M."/>
            <person name="Takashina T."/>
        </authorList>
    </citation>
    <scope>NUCLEOTIDE SEQUENCE [LARGE SCALE GENOMIC DNA]</scope>
    <source>
        <strain evidence="3 4">IC-006</strain>
    </source>
</reference>
<feature type="domain" description="CRISPR type III-associated protein" evidence="2">
    <location>
        <begin position="23"/>
        <end position="226"/>
    </location>
</feature>
<organism evidence="3 4">
    <name type="scientific">Sulfuracidifex tepidarius</name>
    <dbReference type="NCBI Taxonomy" id="1294262"/>
    <lineage>
        <taxon>Archaea</taxon>
        <taxon>Thermoproteota</taxon>
        <taxon>Thermoprotei</taxon>
        <taxon>Sulfolobales</taxon>
        <taxon>Sulfolobaceae</taxon>
        <taxon>Sulfuracidifex</taxon>
    </lineage>
</organism>
<evidence type="ECO:0000259" key="2">
    <source>
        <dbReference type="Pfam" id="PF03787"/>
    </source>
</evidence>
<dbReference type="AlphaFoldDB" id="A0A510DXS7"/>
<dbReference type="OrthoDB" id="44077at2157"/>
<dbReference type="Pfam" id="PF03787">
    <property type="entry name" value="RAMPs"/>
    <property type="match status" value="1"/>
</dbReference>
<dbReference type="STRING" id="1294262.GCA_001316085_02555"/>
<evidence type="ECO:0000256" key="1">
    <source>
        <dbReference type="ARBA" id="ARBA00023118"/>
    </source>
</evidence>
<keyword evidence="4" id="KW-1185">Reference proteome</keyword>
<dbReference type="PANTHER" id="PTHR35579">
    <property type="entry name" value="CRISPR SYSTEM CMS ENDORIBONUCLEASE CSM3"/>
    <property type="match status" value="1"/>
</dbReference>
<evidence type="ECO:0000313" key="3">
    <source>
        <dbReference type="EMBL" id="BBG24979.1"/>
    </source>
</evidence>
<dbReference type="InterPro" id="IPR052216">
    <property type="entry name" value="CRISPR_Csm3_endoribonuclease"/>
</dbReference>
<dbReference type="InterPro" id="IPR005537">
    <property type="entry name" value="RAMP_III_fam"/>
</dbReference>
<sequence>MELHAAIKYREVVEFQLESKEFLRVGGVPGADIAEPDLPVIKGADGKPFIPGSSIKGVIRAEYTRMLSSIPPQKLKEIIGIEKAVGKEEEIIELQKEKDTNSLLVEVEKSINGDKDAKLGVIDLLFGSHFFASPLLFTDAQVDNGAVKSRFHVSIDLDREVAKTGALVELEAVEPGSKFIGKMIYNSIDTGNSSQIDRAFEILKSTLNKTEIFIGGWRSRGYGLCEFSIINSKKYTPIDLISEKK</sequence>
<dbReference type="NCBIfam" id="TIGR02581">
    <property type="entry name" value="cas_cyan_RAMP"/>
    <property type="match status" value="1"/>
</dbReference>